<dbReference type="AlphaFoldDB" id="A0A4Q7NXE9"/>
<evidence type="ECO:0000313" key="2">
    <source>
        <dbReference type="Proteomes" id="UP000292262"/>
    </source>
</evidence>
<accession>A0A4Q7NXE9</accession>
<dbReference type="OrthoDB" id="666021at2"/>
<dbReference type="EMBL" id="SGXE01000005">
    <property type="protein sequence ID" value="RZS91897.1"/>
    <property type="molecule type" value="Genomic_DNA"/>
</dbReference>
<organism evidence="1 2">
    <name type="scientific">Aquimarina brevivitae</name>
    <dbReference type="NCBI Taxonomy" id="323412"/>
    <lineage>
        <taxon>Bacteria</taxon>
        <taxon>Pseudomonadati</taxon>
        <taxon>Bacteroidota</taxon>
        <taxon>Flavobacteriia</taxon>
        <taxon>Flavobacteriales</taxon>
        <taxon>Flavobacteriaceae</taxon>
        <taxon>Aquimarina</taxon>
    </lineage>
</organism>
<evidence type="ECO:0000313" key="1">
    <source>
        <dbReference type="EMBL" id="RZS91897.1"/>
    </source>
</evidence>
<keyword evidence="2" id="KW-1185">Reference proteome</keyword>
<dbReference type="RefSeq" id="WP_130287530.1">
    <property type="nucleotide sequence ID" value="NZ_SGXE01000005.1"/>
</dbReference>
<reference evidence="1 2" key="1">
    <citation type="submission" date="2019-02" db="EMBL/GenBank/DDBJ databases">
        <title>Genomic Encyclopedia of Type Strains, Phase IV (KMG-IV): sequencing the most valuable type-strain genomes for metagenomic binning, comparative biology and taxonomic classification.</title>
        <authorList>
            <person name="Goeker M."/>
        </authorList>
    </citation>
    <scope>NUCLEOTIDE SEQUENCE [LARGE SCALE GENOMIC DNA]</scope>
    <source>
        <strain evidence="1 2">DSM 17196</strain>
    </source>
</reference>
<dbReference type="Proteomes" id="UP000292262">
    <property type="component" value="Unassembled WGS sequence"/>
</dbReference>
<comment type="caution">
    <text evidence="1">The sequence shown here is derived from an EMBL/GenBank/DDBJ whole genome shotgun (WGS) entry which is preliminary data.</text>
</comment>
<name>A0A4Q7NXE9_9FLAO</name>
<sequence>MQKIIAALCIFLWGNASIKAQSETFNPEVKKYFLITYATKNYEAAFHHANDISKKLALKLDLRELQAYDKTLGLTWAASICEGDGWEYPCYIPRGRYDDGIYVSIEWSDGYKNFSKGYYIVMVASTQNFDKDLKKLLNHVQTHIPDAYIKSSMIYMGCMH</sequence>
<proteinExistence type="predicted"/>
<gene>
    <name evidence="1" type="ORF">EV197_3001</name>
</gene>
<protein>
    <submittedName>
        <fullName evidence="1">Uncharacterized protein</fullName>
    </submittedName>
</protein>